<dbReference type="AlphaFoldDB" id="A0A7W6DML1"/>
<reference evidence="2 3" key="1">
    <citation type="submission" date="2020-08" db="EMBL/GenBank/DDBJ databases">
        <title>Genomic Encyclopedia of Type Strains, Phase IV (KMG-IV): sequencing the most valuable type-strain genomes for metagenomic binning, comparative biology and taxonomic classification.</title>
        <authorList>
            <person name="Goeker M."/>
        </authorList>
    </citation>
    <scope>NUCLEOTIDE SEQUENCE [LARGE SCALE GENOMIC DNA]</scope>
    <source>
        <strain evidence="2 3">DSM 29348</strain>
    </source>
</reference>
<feature type="signal peptide" evidence="1">
    <location>
        <begin position="1"/>
        <end position="20"/>
    </location>
</feature>
<keyword evidence="1" id="KW-0732">Signal</keyword>
<dbReference type="EMBL" id="JACIEB010000008">
    <property type="protein sequence ID" value="MBB3983385.1"/>
    <property type="molecule type" value="Genomic_DNA"/>
</dbReference>
<protein>
    <submittedName>
        <fullName evidence="2">Uncharacterized protein</fullName>
    </submittedName>
</protein>
<comment type="caution">
    <text evidence="2">The sequence shown here is derived from an EMBL/GenBank/DDBJ whole genome shotgun (WGS) entry which is preliminary data.</text>
</comment>
<evidence type="ECO:0000313" key="2">
    <source>
        <dbReference type="EMBL" id="MBB3983385.1"/>
    </source>
</evidence>
<feature type="chain" id="PRO_5031053650" evidence="1">
    <location>
        <begin position="21"/>
        <end position="126"/>
    </location>
</feature>
<dbReference type="Proteomes" id="UP000552757">
    <property type="component" value="Unassembled WGS sequence"/>
</dbReference>
<name>A0A7W6DML1_9SPHN</name>
<accession>A0A7W6DML1</accession>
<evidence type="ECO:0000256" key="1">
    <source>
        <dbReference type="SAM" id="SignalP"/>
    </source>
</evidence>
<dbReference type="RefSeq" id="WP_246344702.1">
    <property type="nucleotide sequence ID" value="NZ_JACIEB010000008.1"/>
</dbReference>
<gene>
    <name evidence="2" type="ORF">GGR44_003073</name>
</gene>
<keyword evidence="3" id="KW-1185">Reference proteome</keyword>
<proteinExistence type="predicted"/>
<organism evidence="2 3">
    <name type="scientific">Sphingobium fontiphilum</name>
    <dbReference type="NCBI Taxonomy" id="944425"/>
    <lineage>
        <taxon>Bacteria</taxon>
        <taxon>Pseudomonadati</taxon>
        <taxon>Pseudomonadota</taxon>
        <taxon>Alphaproteobacteria</taxon>
        <taxon>Sphingomonadales</taxon>
        <taxon>Sphingomonadaceae</taxon>
        <taxon>Sphingobium</taxon>
    </lineage>
</organism>
<sequence length="126" mass="13577">MMKSAWLALPMVVWTAPAMAQPAQTAEENLIGHYYLQGVMETGSELLLRPDGRFQWYLSYGALDLFAEGTWRVAGDAVELVAAPSVDVPKPGFERLSLAIAGAGLIPPDGRGAYVRAREDGETAPD</sequence>
<evidence type="ECO:0000313" key="3">
    <source>
        <dbReference type="Proteomes" id="UP000552757"/>
    </source>
</evidence>